<evidence type="ECO:0000256" key="1">
    <source>
        <dbReference type="ARBA" id="ARBA00004123"/>
    </source>
</evidence>
<evidence type="ECO:0000256" key="6">
    <source>
        <dbReference type="ARBA" id="ARBA00022840"/>
    </source>
</evidence>
<keyword evidence="6" id="KW-0067">ATP-binding</keyword>
<keyword evidence="7 11" id="KW-0647">Proteasome</keyword>
<dbReference type="Gene3D" id="2.40.50.140">
    <property type="entry name" value="Nucleic acid-binding proteins"/>
    <property type="match status" value="1"/>
</dbReference>
<dbReference type="FunFam" id="2.40.50.140:FF:000027">
    <property type="entry name" value="26S protease regulatory subunit 10B"/>
    <property type="match status" value="1"/>
</dbReference>
<evidence type="ECO:0000256" key="8">
    <source>
        <dbReference type="ARBA" id="ARBA00023242"/>
    </source>
</evidence>
<dbReference type="GO" id="GO:0005737">
    <property type="term" value="C:cytoplasm"/>
    <property type="evidence" value="ECO:0007669"/>
    <property type="project" value="UniProtKB-SubCell"/>
</dbReference>
<evidence type="ECO:0000313" key="11">
    <source>
        <dbReference type="EMBL" id="KAG0665887.1"/>
    </source>
</evidence>
<evidence type="ECO:0000256" key="4">
    <source>
        <dbReference type="ARBA" id="ARBA00022490"/>
    </source>
</evidence>
<dbReference type="FunFam" id="3.40.50.300:FF:000034">
    <property type="entry name" value="26S protease regulatory subunit 10B"/>
    <property type="match status" value="1"/>
</dbReference>
<keyword evidence="5" id="KW-0547">Nucleotide-binding</keyword>
<dbReference type="Pfam" id="PF00004">
    <property type="entry name" value="AAA"/>
    <property type="match status" value="1"/>
</dbReference>
<dbReference type="OrthoDB" id="1664597at2759"/>
<dbReference type="GO" id="GO:0005524">
    <property type="term" value="F:ATP binding"/>
    <property type="evidence" value="ECO:0007669"/>
    <property type="project" value="UniProtKB-KW"/>
</dbReference>
<dbReference type="SUPFAM" id="SSF52540">
    <property type="entry name" value="P-loop containing nucleoside triphosphate hydrolases"/>
    <property type="match status" value="1"/>
</dbReference>
<dbReference type="PANTHER" id="PTHR23073">
    <property type="entry name" value="26S PROTEASOME REGULATORY SUBUNIT"/>
    <property type="match status" value="1"/>
</dbReference>
<dbReference type="InterPro" id="IPR003593">
    <property type="entry name" value="AAA+_ATPase"/>
</dbReference>
<sequence length="938" mass="103785">MAPKASIHSLPPEIKARLADLCRLQDRVFPRVFDALKERAREPTVRVYYSDDEDDSDHESCDDETDVFKMGPFSDRRAEDPHYPQSLVSLSCVSKEWRDVAVKILFRVRPLSLACRGFEALFFTDATFEEGTQQVTAYQCSKPIFLFAIAPRYGHLVQDLDLEFWPFDCSISNILASLAYLSRVRKVALPAIAAVSDLLVGTASGGNFPVEFASPAYIAGALQRVTLHADTVSLNRDDLRNTLSIVRGTNLRTLNVTPTREDLPALFSAILACPNLRTLNITTPPSERSMFKNSRSLPNLFHPTLRRLDISDLSGGKGLYDFIGHFASSLEELEVYLYTEPRVNAVPPDPGRINLPRLQRLKITGGLATTAPLVQHISPHTFPALQTCTWGISRLIGQEVQSAFAAQVADIIGHQRDQQAGRAVPLRLTINVPFDQAVVGSSLEALGIGIGIEQGGSGLGVGFAHPEPIDLGPIDLPDLILTPKLCRADDSEVSELGKVVRGSLDRIRNLADQAIAVGDRFQISRIAHALQEGEWFSVNMSEASTSTSTFDPAKQEALAAYRKKLKEHEDLDTNLKKIRLSLRDLERDFDKSEDDIKALQSVGQIVGEVLKQLDEERFIVKASSGPRYVVGCRSAVQRDKLKMGVRVSLDMTTLTIMRILPREVDPLVYNMTMEDPNGASFAGIGGLSDQIRELREVIELPLMNPELFARVGIKPPKGVLLYGPPGTGKTLLARAVAATLSTNFLKVVASAIVDKYIGESARVVREMFAYAKEHEPCLVFIDEIDAIGGRRFSEGTSADREIQRTLMELLNQLDGFDHLGKTKVIFATNRPDTLDPALLRPGRIDRKIEIPLPNEVARAEILKIHAAPIRKAGEIDYDSIVKLTESFNGADLRNVCTEAGMFAIRDERDYVTQEDFIKGARKLQEAKKHETNLDYGDI</sequence>
<dbReference type="InterPro" id="IPR032501">
    <property type="entry name" value="Prot_ATP_ID_OB_2nd"/>
</dbReference>
<keyword evidence="12" id="KW-1185">Reference proteome</keyword>
<comment type="similarity">
    <text evidence="3">Belongs to the AAA ATPase family.</text>
</comment>
<gene>
    <name evidence="11" type="primary">RPT4</name>
    <name evidence="11" type="ORF">C6P46_005981</name>
</gene>
<evidence type="ECO:0000259" key="10">
    <source>
        <dbReference type="SMART" id="SM00382"/>
    </source>
</evidence>
<evidence type="ECO:0000256" key="3">
    <source>
        <dbReference type="ARBA" id="ARBA00006914"/>
    </source>
</evidence>
<dbReference type="PROSITE" id="PS00674">
    <property type="entry name" value="AAA"/>
    <property type="match status" value="1"/>
</dbReference>
<accession>A0A9P6W7D8</accession>
<dbReference type="InterPro" id="IPR027417">
    <property type="entry name" value="P-loop_NTPase"/>
</dbReference>
<protein>
    <submittedName>
        <fullName evidence="11">26S proteasome subunit rpt4</fullName>
    </submittedName>
</protein>
<organism evidence="11 12">
    <name type="scientific">Rhodotorula mucilaginosa</name>
    <name type="common">Yeast</name>
    <name type="synonym">Rhodotorula rubra</name>
    <dbReference type="NCBI Taxonomy" id="5537"/>
    <lineage>
        <taxon>Eukaryota</taxon>
        <taxon>Fungi</taxon>
        <taxon>Dikarya</taxon>
        <taxon>Basidiomycota</taxon>
        <taxon>Pucciniomycotina</taxon>
        <taxon>Microbotryomycetes</taxon>
        <taxon>Sporidiobolales</taxon>
        <taxon>Sporidiobolaceae</taxon>
        <taxon>Rhodotorula</taxon>
    </lineage>
</organism>
<evidence type="ECO:0000256" key="9">
    <source>
        <dbReference type="SAM" id="Coils"/>
    </source>
</evidence>
<evidence type="ECO:0000256" key="7">
    <source>
        <dbReference type="ARBA" id="ARBA00022942"/>
    </source>
</evidence>
<comment type="caution">
    <text evidence="11">The sequence shown here is derived from an EMBL/GenBank/DDBJ whole genome shotgun (WGS) entry which is preliminary data.</text>
</comment>
<feature type="coiled-coil region" evidence="9">
    <location>
        <begin position="568"/>
        <end position="602"/>
    </location>
</feature>
<dbReference type="InterPro" id="IPR003960">
    <property type="entry name" value="ATPase_AAA_CS"/>
</dbReference>
<dbReference type="Pfam" id="PF17862">
    <property type="entry name" value="AAA_lid_3"/>
    <property type="match status" value="1"/>
</dbReference>
<dbReference type="InterPro" id="IPR003959">
    <property type="entry name" value="ATPase_AAA_core"/>
</dbReference>
<name>A0A9P6W7D8_RHOMI</name>
<evidence type="ECO:0000256" key="2">
    <source>
        <dbReference type="ARBA" id="ARBA00004496"/>
    </source>
</evidence>
<keyword evidence="9" id="KW-0175">Coiled coil</keyword>
<dbReference type="Gene3D" id="3.80.10.10">
    <property type="entry name" value="Ribonuclease Inhibitor"/>
    <property type="match status" value="1"/>
</dbReference>
<dbReference type="InterPro" id="IPR032675">
    <property type="entry name" value="LRR_dom_sf"/>
</dbReference>
<dbReference type="InterPro" id="IPR012340">
    <property type="entry name" value="NA-bd_OB-fold"/>
</dbReference>
<dbReference type="GO" id="GO:0008540">
    <property type="term" value="C:proteasome regulatory particle, base subcomplex"/>
    <property type="evidence" value="ECO:0007669"/>
    <property type="project" value="UniProtKB-ARBA"/>
</dbReference>
<dbReference type="FunFam" id="1.10.8.60:FF:000008">
    <property type="entry name" value="26S protease regulatory subunit 10B"/>
    <property type="match status" value="1"/>
</dbReference>
<dbReference type="GO" id="GO:0016887">
    <property type="term" value="F:ATP hydrolysis activity"/>
    <property type="evidence" value="ECO:0007669"/>
    <property type="project" value="InterPro"/>
</dbReference>
<proteinExistence type="inferred from homology"/>
<dbReference type="AlphaFoldDB" id="A0A9P6W7D8"/>
<reference evidence="11 12" key="1">
    <citation type="submission" date="2020-11" db="EMBL/GenBank/DDBJ databases">
        <title>Kefir isolates.</title>
        <authorList>
            <person name="Marcisauskas S."/>
            <person name="Kim Y."/>
            <person name="Blasche S."/>
        </authorList>
    </citation>
    <scope>NUCLEOTIDE SEQUENCE [LARGE SCALE GENOMIC DNA]</scope>
    <source>
        <strain evidence="11 12">KR</strain>
    </source>
</reference>
<comment type="subcellular location">
    <subcellularLocation>
        <location evidence="2">Cytoplasm</location>
    </subcellularLocation>
    <subcellularLocation>
        <location evidence="1">Nucleus</location>
    </subcellularLocation>
</comment>
<evidence type="ECO:0000256" key="5">
    <source>
        <dbReference type="ARBA" id="ARBA00022741"/>
    </source>
</evidence>
<dbReference type="Gene3D" id="1.10.8.60">
    <property type="match status" value="1"/>
</dbReference>
<keyword evidence="8" id="KW-0539">Nucleus</keyword>
<dbReference type="SMART" id="SM00382">
    <property type="entry name" value="AAA"/>
    <property type="match status" value="1"/>
</dbReference>
<dbReference type="Pfam" id="PF16450">
    <property type="entry name" value="Prot_ATP_ID_OB_C"/>
    <property type="match status" value="1"/>
</dbReference>
<dbReference type="InterPro" id="IPR050221">
    <property type="entry name" value="26S_Proteasome_ATPase"/>
</dbReference>
<feature type="domain" description="AAA+ ATPase" evidence="10">
    <location>
        <begin position="715"/>
        <end position="854"/>
    </location>
</feature>
<dbReference type="Proteomes" id="UP000777482">
    <property type="component" value="Unassembled WGS sequence"/>
</dbReference>
<dbReference type="EMBL" id="PUHQ01000007">
    <property type="protein sequence ID" value="KAG0665887.1"/>
    <property type="molecule type" value="Genomic_DNA"/>
</dbReference>
<dbReference type="InterPro" id="IPR041569">
    <property type="entry name" value="AAA_lid_3"/>
</dbReference>
<dbReference type="GO" id="GO:0005634">
    <property type="term" value="C:nucleus"/>
    <property type="evidence" value="ECO:0007669"/>
    <property type="project" value="UniProtKB-SubCell"/>
</dbReference>
<dbReference type="Gene3D" id="3.40.50.300">
    <property type="entry name" value="P-loop containing nucleotide triphosphate hydrolases"/>
    <property type="match status" value="1"/>
</dbReference>
<evidence type="ECO:0000313" key="12">
    <source>
        <dbReference type="Proteomes" id="UP000777482"/>
    </source>
</evidence>
<keyword evidence="4" id="KW-0963">Cytoplasm</keyword>
<dbReference type="SUPFAM" id="SSF52047">
    <property type="entry name" value="RNI-like"/>
    <property type="match status" value="1"/>
</dbReference>